<dbReference type="InterPro" id="IPR010061">
    <property type="entry name" value="MeMal-semiAld_DH"/>
</dbReference>
<dbReference type="GO" id="GO:0004491">
    <property type="term" value="F:methylmalonate-semialdehyde dehydrogenase (acylating, NAD) activity"/>
    <property type="evidence" value="ECO:0007669"/>
    <property type="project" value="UniProtKB-EC"/>
</dbReference>
<dbReference type="InterPro" id="IPR016161">
    <property type="entry name" value="Ald_DH/histidinol_DH"/>
</dbReference>
<dbReference type="InterPro" id="IPR015590">
    <property type="entry name" value="Aldehyde_DH_dom"/>
</dbReference>
<dbReference type="FunFam" id="3.40.605.10:FF:000003">
    <property type="entry name" value="Methylmalonate-semialdehyde dehydrogenase [acylating]"/>
    <property type="match status" value="1"/>
</dbReference>
<dbReference type="CDD" id="cd07085">
    <property type="entry name" value="ALDH_F6_MMSDH"/>
    <property type="match status" value="1"/>
</dbReference>
<dbReference type="EC" id="1.2.1.27" evidence="1"/>
<dbReference type="Gene3D" id="3.40.309.10">
    <property type="entry name" value="Aldehyde Dehydrogenase, Chain A, domain 2"/>
    <property type="match status" value="1"/>
</dbReference>
<evidence type="ECO:0000313" key="7">
    <source>
        <dbReference type="Proteomes" id="UP000572680"/>
    </source>
</evidence>
<proteinExistence type="predicted"/>
<evidence type="ECO:0000256" key="1">
    <source>
        <dbReference type="ARBA" id="ARBA00013048"/>
    </source>
</evidence>
<dbReference type="Pfam" id="PF00171">
    <property type="entry name" value="Aldedh"/>
    <property type="match status" value="1"/>
</dbReference>
<reference evidence="6 7" key="1">
    <citation type="submission" date="2020-08" db="EMBL/GenBank/DDBJ databases">
        <title>Genomic Encyclopedia of Type Strains, Phase IV (KMG-IV): sequencing the most valuable type-strain genomes for metagenomic binning, comparative biology and taxonomic classification.</title>
        <authorList>
            <person name="Goeker M."/>
        </authorList>
    </citation>
    <scope>NUCLEOTIDE SEQUENCE [LARGE SCALE GENOMIC DNA]</scope>
    <source>
        <strain evidence="6 7">DSM 44197</strain>
    </source>
</reference>
<dbReference type="GO" id="GO:0006210">
    <property type="term" value="P:thymine catabolic process"/>
    <property type="evidence" value="ECO:0007669"/>
    <property type="project" value="TreeGrafter"/>
</dbReference>
<dbReference type="Proteomes" id="UP000572680">
    <property type="component" value="Unassembled WGS sequence"/>
</dbReference>
<feature type="domain" description="Aldehyde dehydrogenase" evidence="5">
    <location>
        <begin position="21"/>
        <end position="480"/>
    </location>
</feature>
<evidence type="ECO:0000256" key="4">
    <source>
        <dbReference type="SAM" id="MobiDB-lite"/>
    </source>
</evidence>
<accession>A0A7W3LJX7</accession>
<protein>
    <recommendedName>
        <fullName evidence="1">methylmalonate-semialdehyde dehydrogenase (CoA acylating)</fullName>
        <ecNumber evidence="1">1.2.1.27</ecNumber>
    </recommendedName>
</protein>
<evidence type="ECO:0000256" key="2">
    <source>
        <dbReference type="ARBA" id="ARBA00023002"/>
    </source>
</evidence>
<sequence>MSTKHLTHWIGGKPHTGTAERQGDVFNPATGRVAGKVDLASPAEVDAAVAAAKAAFPGWRDTPLSRRVKILFRFRELLEAHKLELAELISAEHGKVVSDALGEVARGLEVVEFACGIPHLLKGGFSENVSSKVDAYSILQPLGVVAGITPFNFPAMVPMWMFPVAIACGNTFVLKPSEKDPSASVRIAELWAEAGLPDGVFNVLQGDKVAVDGLLEHPDVKAVSFVGSTPIAQYIYETAARTGKRVQALGGAKNHMVVLPDADLDLAADAAVSAGFGSAGERCMAISVLVAVEPVADELLEKIRERVARLKVGPGDDPESEMGPLVTREHRDKVASYLDSGVAQGATLAIDGRETEILGGGEDGFWLGPTVLDHVTPEMDAYRDEIFGPVLSVVRVATYDEAMRLIGDNPYGNGTAIFTNDGGAARRFQNEVEVGMVGINVPIPVPMAYYSFGGWKASLFGDSHAHGMEGVHFYTRTKAVTARWLDPSHGGVNLGFPTNG</sequence>
<dbReference type="NCBIfam" id="TIGR01722">
    <property type="entry name" value="MMSDH"/>
    <property type="match status" value="1"/>
</dbReference>
<dbReference type="InterPro" id="IPR016163">
    <property type="entry name" value="Ald_DH_C"/>
</dbReference>
<keyword evidence="2 6" id="KW-0560">Oxidoreductase</keyword>
<comment type="caution">
    <text evidence="6">The sequence shown here is derived from an EMBL/GenBank/DDBJ whole genome shotgun (WGS) entry which is preliminary data.</text>
</comment>
<evidence type="ECO:0000256" key="3">
    <source>
        <dbReference type="ARBA" id="ARBA00023027"/>
    </source>
</evidence>
<dbReference type="PANTHER" id="PTHR43866:SF4">
    <property type="entry name" value="MALONATE-SEMIALDEHYDE DEHYDROGENASE"/>
    <property type="match status" value="1"/>
</dbReference>
<dbReference type="PROSITE" id="PS00070">
    <property type="entry name" value="ALDEHYDE_DEHYDR_CYS"/>
    <property type="match status" value="1"/>
</dbReference>
<evidence type="ECO:0000313" key="6">
    <source>
        <dbReference type="EMBL" id="MBA8949440.1"/>
    </source>
</evidence>
<dbReference type="AlphaFoldDB" id="A0A7W3LJX7"/>
<keyword evidence="3" id="KW-0520">NAD</keyword>
<dbReference type="InterPro" id="IPR016162">
    <property type="entry name" value="Ald_DH_N"/>
</dbReference>
<dbReference type="PANTHER" id="PTHR43866">
    <property type="entry name" value="MALONATE-SEMIALDEHYDE DEHYDROGENASE"/>
    <property type="match status" value="1"/>
</dbReference>
<keyword evidence="7" id="KW-1185">Reference proteome</keyword>
<feature type="region of interest" description="Disordered" evidence="4">
    <location>
        <begin position="1"/>
        <end position="23"/>
    </location>
</feature>
<dbReference type="EMBL" id="JACJIA010000001">
    <property type="protein sequence ID" value="MBA8949440.1"/>
    <property type="molecule type" value="Genomic_DNA"/>
</dbReference>
<organism evidence="6 7">
    <name type="scientific">Actinomadura namibiensis</name>
    <dbReference type="NCBI Taxonomy" id="182080"/>
    <lineage>
        <taxon>Bacteria</taxon>
        <taxon>Bacillati</taxon>
        <taxon>Actinomycetota</taxon>
        <taxon>Actinomycetes</taxon>
        <taxon>Streptosporangiales</taxon>
        <taxon>Thermomonosporaceae</taxon>
        <taxon>Actinomadura</taxon>
    </lineage>
</organism>
<dbReference type="SUPFAM" id="SSF53720">
    <property type="entry name" value="ALDH-like"/>
    <property type="match status" value="1"/>
</dbReference>
<dbReference type="GO" id="GO:0006574">
    <property type="term" value="P:L-valine catabolic process"/>
    <property type="evidence" value="ECO:0007669"/>
    <property type="project" value="TreeGrafter"/>
</dbReference>
<evidence type="ECO:0000259" key="5">
    <source>
        <dbReference type="Pfam" id="PF00171"/>
    </source>
</evidence>
<gene>
    <name evidence="6" type="ORF">HNR61_001038</name>
</gene>
<dbReference type="RefSeq" id="WP_182841867.1">
    <property type="nucleotide sequence ID" value="NZ_BAAALP010000013.1"/>
</dbReference>
<dbReference type="FunFam" id="3.40.309.10:FF:000002">
    <property type="entry name" value="Methylmalonate-semialdehyde dehydrogenase (Acylating)"/>
    <property type="match status" value="1"/>
</dbReference>
<dbReference type="Gene3D" id="3.40.605.10">
    <property type="entry name" value="Aldehyde Dehydrogenase, Chain A, domain 1"/>
    <property type="match status" value="1"/>
</dbReference>
<name>A0A7W3LJX7_ACTNM</name>
<dbReference type="InterPro" id="IPR016160">
    <property type="entry name" value="Ald_DH_CS_CYS"/>
</dbReference>